<dbReference type="STRING" id="215243.A0A0D2DS14"/>
<dbReference type="AlphaFoldDB" id="A0A0D2DS14"/>
<evidence type="ECO:0000313" key="3">
    <source>
        <dbReference type="EMBL" id="KIW45788.1"/>
    </source>
</evidence>
<dbReference type="InterPro" id="IPR036291">
    <property type="entry name" value="NAD(P)-bd_dom_sf"/>
</dbReference>
<sequence length="164" mass="18062">MGPMDRLYDSDPAKWTKAFQVNVLSHLYTFKYAIPHLRQTEGKVVFTTSDAGRAVFPGWGFYSMSKTAVAFEVQQLHLEEPSLIAIGLRPGLCDTPMLRGVMDGTYEGWSQEDAAAFKNISAGHELIPPKVAAKGFAYAVAKASRALSGFVYDWNDPQIQTLIG</sequence>
<dbReference type="RefSeq" id="XP_016266004.1">
    <property type="nucleotide sequence ID" value="XM_016404999.1"/>
</dbReference>
<keyword evidence="2" id="KW-0560">Oxidoreductase</keyword>
<keyword evidence="4" id="KW-1185">Reference proteome</keyword>
<gene>
    <name evidence="3" type="ORF">PV06_04143</name>
</gene>
<dbReference type="VEuPathDB" id="FungiDB:PV06_04143"/>
<dbReference type="HOGENOM" id="CLU_010194_2_11_1"/>
<dbReference type="InterPro" id="IPR002347">
    <property type="entry name" value="SDR_fam"/>
</dbReference>
<accession>A0A0D2DS14</accession>
<dbReference type="EMBL" id="KN847334">
    <property type="protein sequence ID" value="KIW45788.1"/>
    <property type="molecule type" value="Genomic_DNA"/>
</dbReference>
<dbReference type="SUPFAM" id="SSF51735">
    <property type="entry name" value="NAD(P)-binding Rossmann-fold domains"/>
    <property type="match status" value="1"/>
</dbReference>
<protein>
    <submittedName>
        <fullName evidence="3">Uncharacterized protein</fullName>
    </submittedName>
</protein>
<dbReference type="OrthoDB" id="4109642at2759"/>
<evidence type="ECO:0000313" key="4">
    <source>
        <dbReference type="Proteomes" id="UP000053342"/>
    </source>
</evidence>
<dbReference type="GO" id="GO:0016616">
    <property type="term" value="F:oxidoreductase activity, acting on the CH-OH group of donors, NAD or NADP as acceptor"/>
    <property type="evidence" value="ECO:0007669"/>
    <property type="project" value="UniProtKB-ARBA"/>
</dbReference>
<dbReference type="GeneID" id="27356217"/>
<dbReference type="Pfam" id="PF00106">
    <property type="entry name" value="adh_short"/>
    <property type="match status" value="1"/>
</dbReference>
<dbReference type="GO" id="GO:0050664">
    <property type="term" value="F:oxidoreductase activity, acting on NAD(P)H, oxygen as acceptor"/>
    <property type="evidence" value="ECO:0007669"/>
    <property type="project" value="TreeGrafter"/>
</dbReference>
<dbReference type="Proteomes" id="UP000053342">
    <property type="component" value="Unassembled WGS sequence"/>
</dbReference>
<proteinExistence type="inferred from homology"/>
<evidence type="ECO:0000256" key="1">
    <source>
        <dbReference type="ARBA" id="ARBA00006484"/>
    </source>
</evidence>
<reference evidence="3 4" key="1">
    <citation type="submission" date="2015-01" db="EMBL/GenBank/DDBJ databases">
        <title>The Genome Sequence of Exophiala oligosperma CBS72588.</title>
        <authorList>
            <consortium name="The Broad Institute Genomics Platform"/>
            <person name="Cuomo C."/>
            <person name="de Hoog S."/>
            <person name="Gorbushina A."/>
            <person name="Stielow B."/>
            <person name="Teixiera M."/>
            <person name="Abouelleil A."/>
            <person name="Chapman S.B."/>
            <person name="Priest M."/>
            <person name="Young S.K."/>
            <person name="Wortman J."/>
            <person name="Nusbaum C."/>
            <person name="Birren B."/>
        </authorList>
    </citation>
    <scope>NUCLEOTIDE SEQUENCE [LARGE SCALE GENOMIC DNA]</scope>
    <source>
        <strain evidence="3 4">CBS 72588</strain>
    </source>
</reference>
<organism evidence="3 4">
    <name type="scientific">Exophiala oligosperma</name>
    <dbReference type="NCBI Taxonomy" id="215243"/>
    <lineage>
        <taxon>Eukaryota</taxon>
        <taxon>Fungi</taxon>
        <taxon>Dikarya</taxon>
        <taxon>Ascomycota</taxon>
        <taxon>Pezizomycotina</taxon>
        <taxon>Eurotiomycetes</taxon>
        <taxon>Chaetothyriomycetidae</taxon>
        <taxon>Chaetothyriales</taxon>
        <taxon>Herpotrichiellaceae</taxon>
        <taxon>Exophiala</taxon>
    </lineage>
</organism>
<name>A0A0D2DS14_9EURO</name>
<dbReference type="PANTHER" id="PTHR43008">
    <property type="entry name" value="BENZIL REDUCTASE"/>
    <property type="match status" value="1"/>
</dbReference>
<comment type="similarity">
    <text evidence="1">Belongs to the short-chain dehydrogenases/reductases (SDR) family.</text>
</comment>
<evidence type="ECO:0000256" key="2">
    <source>
        <dbReference type="ARBA" id="ARBA00023002"/>
    </source>
</evidence>
<dbReference type="Gene3D" id="3.40.50.720">
    <property type="entry name" value="NAD(P)-binding Rossmann-like Domain"/>
    <property type="match status" value="1"/>
</dbReference>
<dbReference type="PANTHER" id="PTHR43008:SF8">
    <property type="entry name" value="BENZIL REDUCTASE ((S)-BENZOIN FORMING) IRC24"/>
    <property type="match status" value="1"/>
</dbReference>